<comment type="cofactor">
    <cofactor evidence="10">
        <name>Fe cation</name>
        <dbReference type="ChEBI" id="CHEBI:24875"/>
    </cofactor>
    <text evidence="10">Binds 1 Fe cation per subunit.</text>
</comment>
<dbReference type="GO" id="GO:0006559">
    <property type="term" value="P:L-phenylalanine catabolic process"/>
    <property type="evidence" value="ECO:0007669"/>
    <property type="project" value="UniProtKB-KW"/>
</dbReference>
<dbReference type="PANTHER" id="PTHR11959">
    <property type="entry name" value="4-HYDROXYPHENYLPYRUVATE DIOXYGENASE"/>
    <property type="match status" value="1"/>
</dbReference>
<feature type="binding site" evidence="10">
    <location>
        <position position="213"/>
    </location>
    <ligand>
        <name>Fe cation</name>
        <dbReference type="ChEBI" id="CHEBI:24875"/>
    </ligand>
</feature>
<keyword evidence="4 10" id="KW-0479">Metal-binding</keyword>
<dbReference type="Proteomes" id="UP001054857">
    <property type="component" value="Unassembled WGS sequence"/>
</dbReference>
<dbReference type="AlphaFoldDB" id="A0AAD3DQJ3"/>
<evidence type="ECO:0000256" key="8">
    <source>
        <dbReference type="ARBA" id="ARBA00023232"/>
    </source>
</evidence>
<evidence type="ECO:0000256" key="6">
    <source>
        <dbReference type="ARBA" id="ARBA00022878"/>
    </source>
</evidence>
<dbReference type="SUPFAM" id="SSF54593">
    <property type="entry name" value="Glyoxalase/Bleomycin resistance protein/Dihydroxybiphenyl dioxygenase"/>
    <property type="match status" value="1"/>
</dbReference>
<dbReference type="PIRSF" id="PIRSF009283">
    <property type="entry name" value="HPP_dOase"/>
    <property type="match status" value="1"/>
</dbReference>
<keyword evidence="5" id="KW-0677">Repeat</keyword>
<dbReference type="NCBIfam" id="TIGR01263">
    <property type="entry name" value="4HPPD"/>
    <property type="match status" value="1"/>
</dbReference>
<keyword evidence="13" id="KW-1185">Reference proteome</keyword>
<dbReference type="EMBL" id="BMAR01000009">
    <property type="protein sequence ID" value="GFR45369.1"/>
    <property type="molecule type" value="Genomic_DNA"/>
</dbReference>
<reference evidence="12 13" key="1">
    <citation type="journal article" date="2021" name="Sci. Rep.">
        <title>Genome sequencing of the multicellular alga Astrephomene provides insights into convergent evolution of germ-soma differentiation.</title>
        <authorList>
            <person name="Yamashita S."/>
            <person name="Yamamoto K."/>
            <person name="Matsuzaki R."/>
            <person name="Suzuki S."/>
            <person name="Yamaguchi H."/>
            <person name="Hirooka S."/>
            <person name="Minakuchi Y."/>
            <person name="Miyagishima S."/>
            <person name="Kawachi M."/>
            <person name="Toyoda A."/>
            <person name="Nozaki H."/>
        </authorList>
    </citation>
    <scope>NUCLEOTIDE SEQUENCE [LARGE SCALE GENOMIC DNA]</scope>
    <source>
        <strain evidence="12 13">NIES-4017</strain>
    </source>
</reference>
<evidence type="ECO:0000313" key="13">
    <source>
        <dbReference type="Proteomes" id="UP001054857"/>
    </source>
</evidence>
<proteinExistence type="inferred from homology"/>
<protein>
    <recommendedName>
        <fullName evidence="3 9">4-hydroxyphenylpyruvate dioxygenase</fullName>
    </recommendedName>
</protein>
<evidence type="ECO:0000256" key="3">
    <source>
        <dbReference type="ARBA" id="ARBA00013222"/>
    </source>
</evidence>
<dbReference type="CDD" id="cd07250">
    <property type="entry name" value="HPPD_C_like"/>
    <property type="match status" value="1"/>
</dbReference>
<dbReference type="Gene3D" id="3.10.180.10">
    <property type="entry name" value="2,3-Dihydroxybiphenyl 1,2-Dioxygenase, domain 1"/>
    <property type="match status" value="2"/>
</dbReference>
<evidence type="ECO:0000256" key="2">
    <source>
        <dbReference type="ARBA" id="ARBA00005877"/>
    </source>
</evidence>
<dbReference type="FunFam" id="3.10.180.10:FF:000013">
    <property type="entry name" value="4-hydroxyphenylpyruvate dioxygenase"/>
    <property type="match status" value="1"/>
</dbReference>
<evidence type="ECO:0000256" key="7">
    <source>
        <dbReference type="ARBA" id="ARBA00023004"/>
    </source>
</evidence>
<comment type="caution">
    <text evidence="12">The sequence shown here is derived from an EMBL/GenBank/DDBJ whole genome shotgun (WGS) entry which is preliminary data.</text>
</comment>
<feature type="binding site" evidence="10">
    <location>
        <position position="381"/>
    </location>
    <ligand>
        <name>Fe cation</name>
        <dbReference type="ChEBI" id="CHEBI:24875"/>
    </ligand>
</feature>
<comment type="similarity">
    <text evidence="2 9">Belongs to the 4HPPD family.</text>
</comment>
<dbReference type="InterPro" id="IPR041736">
    <property type="entry name" value="4OHPhenylPyrv_dOase_N"/>
</dbReference>
<keyword evidence="6" id="KW-0828">Tyrosine catabolism</keyword>
<evidence type="ECO:0000259" key="11">
    <source>
        <dbReference type="PROSITE" id="PS51819"/>
    </source>
</evidence>
<feature type="domain" description="VOC" evidence="11">
    <location>
        <begin position="210"/>
        <end position="370"/>
    </location>
</feature>
<accession>A0AAD3DQJ3</accession>
<comment type="pathway">
    <text evidence="1">Amino-acid degradation; L-phenylalanine degradation; acetoacetate and fumarate from L-phenylalanine: step 3/6.</text>
</comment>
<feature type="binding site" evidence="10">
    <location>
        <position position="295"/>
    </location>
    <ligand>
        <name>Fe cation</name>
        <dbReference type="ChEBI" id="CHEBI:24875"/>
    </ligand>
</feature>
<evidence type="ECO:0000256" key="1">
    <source>
        <dbReference type="ARBA" id="ARBA00005162"/>
    </source>
</evidence>
<dbReference type="InterPro" id="IPR041735">
    <property type="entry name" value="4OHPhenylPyrv_dOase_C"/>
</dbReference>
<dbReference type="PANTHER" id="PTHR11959:SF1">
    <property type="entry name" value="4-HYDROXYPHENYLPYRUVATE DIOXYGENASE"/>
    <property type="match status" value="1"/>
</dbReference>
<dbReference type="InterPro" id="IPR037523">
    <property type="entry name" value="VOC_core"/>
</dbReference>
<dbReference type="CDD" id="cd08342">
    <property type="entry name" value="HPPD_N_like"/>
    <property type="match status" value="1"/>
</dbReference>
<evidence type="ECO:0000256" key="9">
    <source>
        <dbReference type="PIRNR" id="PIRNR009283"/>
    </source>
</evidence>
<evidence type="ECO:0000256" key="4">
    <source>
        <dbReference type="ARBA" id="ARBA00022723"/>
    </source>
</evidence>
<dbReference type="GO" id="GO:0046872">
    <property type="term" value="F:metal ion binding"/>
    <property type="evidence" value="ECO:0007669"/>
    <property type="project" value="UniProtKB-KW"/>
</dbReference>
<name>A0AAD3DQJ3_9CHLO</name>
<feature type="domain" description="VOC" evidence="11">
    <location>
        <begin position="38"/>
        <end position="185"/>
    </location>
</feature>
<sequence length="438" mass="48052">MGSGGAATPDGREGGVKLVGYDNFVRHNPKSDKFAIHKFHHIEFWCADATNTYKRFQHGLGMTLVAKSDQSTANTLYASYVLQSGDLVFAFTAPYGKRTAVPGEGTPLPHYSLDGAYEFVNTHGLAVRAVGLLVDDARTAYEVSVAHGGRGVLPPLELTDPASGASQTVAEVALYGDVVLRYVSGGFSGPFLARYAPTPDSPRLSYGLVRVDHAVGNTPDLLQAVEYIMGFTGFHEFAEFVAEDVGTVDSGLNSMVLANNNEFVLMPINEPTFGTRRKSQIQTYLEQNEGAGLQHLALITHDIFDTMREMRARSDVGGFEFMPRPSDRYYRELPKKMGEALTPQQYKDVEELGILVDRDEQGVLLQLFTRPLGDRPTVFIEVIQRLGCEREVRGSEVKDRDSGAVVRIEQAAGCGGFGKGNFSELFKSIEDYERTLNV</sequence>
<dbReference type="GO" id="GO:0003868">
    <property type="term" value="F:4-hydroxyphenylpyruvate dioxygenase activity"/>
    <property type="evidence" value="ECO:0007669"/>
    <property type="project" value="InterPro"/>
</dbReference>
<evidence type="ECO:0000256" key="5">
    <source>
        <dbReference type="ARBA" id="ARBA00022737"/>
    </source>
</evidence>
<evidence type="ECO:0000256" key="10">
    <source>
        <dbReference type="PIRSR" id="PIRSR009283-1"/>
    </source>
</evidence>
<dbReference type="InterPro" id="IPR005956">
    <property type="entry name" value="4OHPhenylPyrv_dOase"/>
</dbReference>
<organism evidence="12 13">
    <name type="scientific">Astrephomene gubernaculifera</name>
    <dbReference type="NCBI Taxonomy" id="47775"/>
    <lineage>
        <taxon>Eukaryota</taxon>
        <taxon>Viridiplantae</taxon>
        <taxon>Chlorophyta</taxon>
        <taxon>core chlorophytes</taxon>
        <taxon>Chlorophyceae</taxon>
        <taxon>CS clade</taxon>
        <taxon>Chlamydomonadales</taxon>
        <taxon>Astrephomenaceae</taxon>
        <taxon>Astrephomene</taxon>
    </lineage>
</organism>
<gene>
    <name evidence="12" type="ORF">Agub_g6744</name>
</gene>
<dbReference type="GO" id="GO:0006572">
    <property type="term" value="P:L-tyrosine catabolic process"/>
    <property type="evidence" value="ECO:0007669"/>
    <property type="project" value="UniProtKB-KW"/>
</dbReference>
<dbReference type="InterPro" id="IPR029068">
    <property type="entry name" value="Glyas_Bleomycin-R_OHBP_Dase"/>
</dbReference>
<keyword evidence="8" id="KW-0585">Phenylalanine catabolism</keyword>
<keyword evidence="7 10" id="KW-0408">Iron</keyword>
<evidence type="ECO:0000313" key="12">
    <source>
        <dbReference type="EMBL" id="GFR45369.1"/>
    </source>
</evidence>
<dbReference type="PROSITE" id="PS51819">
    <property type="entry name" value="VOC"/>
    <property type="match status" value="2"/>
</dbReference>